<dbReference type="InterPro" id="IPR051664">
    <property type="entry name" value="MYND-type_zinc_finger"/>
</dbReference>
<comment type="caution">
    <text evidence="2">The sequence shown here is derived from an EMBL/GenBank/DDBJ whole genome shotgun (WGS) entry which is preliminary data.</text>
</comment>
<dbReference type="PANTHER" id="PTHR47442:SF1">
    <property type="entry name" value="MYND-TYPE ZINC FINGER PROTEIN MUB1"/>
    <property type="match status" value="1"/>
</dbReference>
<reference evidence="2" key="1">
    <citation type="submission" date="2021-06" db="EMBL/GenBank/DDBJ databases">
        <authorList>
            <person name="Kallberg Y."/>
            <person name="Tangrot J."/>
            <person name="Rosling A."/>
        </authorList>
    </citation>
    <scope>NUCLEOTIDE SEQUENCE</scope>
    <source>
        <strain evidence="2">IA702</strain>
    </source>
</reference>
<dbReference type="GO" id="GO:0007163">
    <property type="term" value="P:establishment or maintenance of cell polarity"/>
    <property type="evidence" value="ECO:0007669"/>
    <property type="project" value="TreeGrafter"/>
</dbReference>
<dbReference type="AlphaFoldDB" id="A0A9N9B7Z5"/>
<keyword evidence="3" id="KW-1185">Reference proteome</keyword>
<accession>A0A9N9B7Z5</accession>
<evidence type="ECO:0000256" key="1">
    <source>
        <dbReference type="SAM" id="MobiDB-lite"/>
    </source>
</evidence>
<name>A0A9N9B7Z5_9GLOM</name>
<feature type="region of interest" description="Disordered" evidence="1">
    <location>
        <begin position="330"/>
        <end position="365"/>
    </location>
</feature>
<dbReference type="EMBL" id="CAJVPJ010000818">
    <property type="protein sequence ID" value="CAG8558514.1"/>
    <property type="molecule type" value="Genomic_DNA"/>
</dbReference>
<dbReference type="GO" id="GO:1990304">
    <property type="term" value="C:MUB1-RAD6-UBR2 ubiquitin ligase complex"/>
    <property type="evidence" value="ECO:0007669"/>
    <property type="project" value="TreeGrafter"/>
</dbReference>
<proteinExistence type="predicted"/>
<protein>
    <submittedName>
        <fullName evidence="2">9214_t:CDS:1</fullName>
    </submittedName>
</protein>
<dbReference type="Proteomes" id="UP000789572">
    <property type="component" value="Unassembled WGS sequence"/>
</dbReference>
<dbReference type="PANTHER" id="PTHR47442">
    <property type="entry name" value="MYND-TYPE ZINC FINGER PROTEIN MUB1"/>
    <property type="match status" value="1"/>
</dbReference>
<evidence type="ECO:0000313" key="3">
    <source>
        <dbReference type="Proteomes" id="UP000789572"/>
    </source>
</evidence>
<evidence type="ECO:0000313" key="2">
    <source>
        <dbReference type="EMBL" id="CAG8558514.1"/>
    </source>
</evidence>
<sequence>MDGGLERLVRILKTTKASDKRSGWKWSMAFQCVANVGVRGSEKIRTRVVEAGMIPVIITVLDNFLKALDHVRLEKEQQAAQQQQQQQLYTAQLLSSQHAALHEALLENVPAPIPSRMFTGYNIRPSEDARSDVASWGSVTDTEENNLQPLAGVTNTNTILSASTNSTADSQFDINVFYREEDILLSLQLLAYLSKYPHLRETFHNAYPPHNVFSLVEKFTQRFHPPDIQYWAGVIMRNACRKDDNRGGIRQCAYMACDVARLNIVQNHVSRKHGTKVIDGGVWKDMDIQPQPQPQQPSIAVSPNMPRTRPNVQFSENLLERLITRDNTTAAAMSSESTPSATTMQDVNASTTRNGVSDSNSFFAV</sequence>
<organism evidence="2 3">
    <name type="scientific">Paraglomus occultum</name>
    <dbReference type="NCBI Taxonomy" id="144539"/>
    <lineage>
        <taxon>Eukaryota</taxon>
        <taxon>Fungi</taxon>
        <taxon>Fungi incertae sedis</taxon>
        <taxon>Mucoromycota</taxon>
        <taxon>Glomeromycotina</taxon>
        <taxon>Glomeromycetes</taxon>
        <taxon>Paraglomerales</taxon>
        <taxon>Paraglomeraceae</taxon>
        <taxon>Paraglomus</taxon>
    </lineage>
</organism>
<dbReference type="GO" id="GO:0006511">
    <property type="term" value="P:ubiquitin-dependent protein catabolic process"/>
    <property type="evidence" value="ECO:0007669"/>
    <property type="project" value="TreeGrafter"/>
</dbReference>
<gene>
    <name evidence="2" type="ORF">POCULU_LOCUS5390</name>
</gene>
<dbReference type="OrthoDB" id="5594178at2759"/>